<dbReference type="InterPro" id="IPR050231">
    <property type="entry name" value="Iron_ascorbate_oxido_reductase"/>
</dbReference>
<dbReference type="Gene3D" id="2.60.120.330">
    <property type="entry name" value="B-lactam Antibiotic, Isopenicillin N Synthase, Chain"/>
    <property type="match status" value="1"/>
</dbReference>
<keyword evidence="5" id="KW-1185">Reference proteome</keyword>
<feature type="domain" description="Fe2OG dioxygenase" evidence="3">
    <location>
        <begin position="192"/>
        <end position="294"/>
    </location>
</feature>
<evidence type="ECO:0000313" key="5">
    <source>
        <dbReference type="Proteomes" id="UP000799436"/>
    </source>
</evidence>
<sequence length="349" mass="38348">MEFTSFSGRKRTLAGDTARKASFDEIPLISLAAPLDEIVAALQDACTRVGFMYIQDHGVPQAVIDQAFATAKAFFDQPLEAKSEIHYKKSSILRGYEPIAEVTTDETRSKDLNEAFNCGYEPDLDPSSSSGGDWSIIKSAMQGANVWPALLGFKESVASYYSEMLKLARKLVKIFAVVLGLPFSHFDEVFTHPGAMLRLLKYPAQDPMKPDALGVGAHTDIECFTILCQDTQPALQVLNTDGQWIEVPPIPGTFVVNIGDMLARWSNDTFISTVHRVLNITGEERYSIPFFFGPNYDTVLAPLKTCVAEGSVAQYEPVVAGDYVYQRLARSRLGKQASEVKLQQTAAAA</sequence>
<keyword evidence="2" id="KW-0408">Iron</keyword>
<dbReference type="Proteomes" id="UP000799436">
    <property type="component" value="Unassembled WGS sequence"/>
</dbReference>
<evidence type="ECO:0000256" key="1">
    <source>
        <dbReference type="ARBA" id="ARBA00008056"/>
    </source>
</evidence>
<dbReference type="Pfam" id="PF14226">
    <property type="entry name" value="DIOX_N"/>
    <property type="match status" value="1"/>
</dbReference>
<dbReference type="InterPro" id="IPR044861">
    <property type="entry name" value="IPNS-like_FE2OG_OXY"/>
</dbReference>
<gene>
    <name evidence="4" type="ORF">EJ03DRAFT_387952</name>
</gene>
<dbReference type="GO" id="GO:0016491">
    <property type="term" value="F:oxidoreductase activity"/>
    <property type="evidence" value="ECO:0007669"/>
    <property type="project" value="UniProtKB-KW"/>
</dbReference>
<keyword evidence="2" id="KW-0560">Oxidoreductase</keyword>
<proteinExistence type="inferred from homology"/>
<dbReference type="SUPFAM" id="SSF51197">
    <property type="entry name" value="Clavaminate synthase-like"/>
    <property type="match status" value="1"/>
</dbReference>
<dbReference type="InterPro" id="IPR027443">
    <property type="entry name" value="IPNS-like_sf"/>
</dbReference>
<evidence type="ECO:0000313" key="4">
    <source>
        <dbReference type="EMBL" id="KAF2772236.1"/>
    </source>
</evidence>
<dbReference type="InterPro" id="IPR026992">
    <property type="entry name" value="DIOX_N"/>
</dbReference>
<dbReference type="PROSITE" id="PS51471">
    <property type="entry name" value="FE2OG_OXY"/>
    <property type="match status" value="1"/>
</dbReference>
<dbReference type="Pfam" id="PF03171">
    <property type="entry name" value="2OG-FeII_Oxy"/>
    <property type="match status" value="1"/>
</dbReference>
<evidence type="ECO:0000256" key="2">
    <source>
        <dbReference type="RuleBase" id="RU003682"/>
    </source>
</evidence>
<dbReference type="GO" id="GO:0046872">
    <property type="term" value="F:metal ion binding"/>
    <property type="evidence" value="ECO:0007669"/>
    <property type="project" value="UniProtKB-KW"/>
</dbReference>
<dbReference type="AlphaFoldDB" id="A0A6G1LHA3"/>
<dbReference type="PANTHER" id="PTHR47990">
    <property type="entry name" value="2-OXOGLUTARATE (2OG) AND FE(II)-DEPENDENT OXYGENASE SUPERFAMILY PROTEIN-RELATED"/>
    <property type="match status" value="1"/>
</dbReference>
<evidence type="ECO:0000259" key="3">
    <source>
        <dbReference type="PROSITE" id="PS51471"/>
    </source>
</evidence>
<reference evidence="4" key="1">
    <citation type="journal article" date="2020" name="Stud. Mycol.">
        <title>101 Dothideomycetes genomes: a test case for predicting lifestyles and emergence of pathogens.</title>
        <authorList>
            <person name="Haridas S."/>
            <person name="Albert R."/>
            <person name="Binder M."/>
            <person name="Bloem J."/>
            <person name="Labutti K."/>
            <person name="Salamov A."/>
            <person name="Andreopoulos B."/>
            <person name="Baker S."/>
            <person name="Barry K."/>
            <person name="Bills G."/>
            <person name="Bluhm B."/>
            <person name="Cannon C."/>
            <person name="Castanera R."/>
            <person name="Culley D."/>
            <person name="Daum C."/>
            <person name="Ezra D."/>
            <person name="Gonzalez J."/>
            <person name="Henrissat B."/>
            <person name="Kuo A."/>
            <person name="Liang C."/>
            <person name="Lipzen A."/>
            <person name="Lutzoni F."/>
            <person name="Magnuson J."/>
            <person name="Mondo S."/>
            <person name="Nolan M."/>
            <person name="Ohm R."/>
            <person name="Pangilinan J."/>
            <person name="Park H.-J."/>
            <person name="Ramirez L."/>
            <person name="Alfaro M."/>
            <person name="Sun H."/>
            <person name="Tritt A."/>
            <person name="Yoshinaga Y."/>
            <person name="Zwiers L.-H."/>
            <person name="Turgeon B."/>
            <person name="Goodwin S."/>
            <person name="Spatafora J."/>
            <person name="Crous P."/>
            <person name="Grigoriev I."/>
        </authorList>
    </citation>
    <scope>NUCLEOTIDE SEQUENCE</scope>
    <source>
        <strain evidence="4">CBS 116005</strain>
    </source>
</reference>
<comment type="similarity">
    <text evidence="1 2">Belongs to the iron/ascorbate-dependent oxidoreductase family.</text>
</comment>
<name>A0A6G1LHA3_9PEZI</name>
<protein>
    <submittedName>
        <fullName evidence="4">Putative isopenicillin N synthetase</fullName>
    </submittedName>
</protein>
<accession>A0A6G1LHA3</accession>
<dbReference type="InterPro" id="IPR005123">
    <property type="entry name" value="Oxoglu/Fe-dep_dioxygenase_dom"/>
</dbReference>
<dbReference type="GO" id="GO:0044283">
    <property type="term" value="P:small molecule biosynthetic process"/>
    <property type="evidence" value="ECO:0007669"/>
    <property type="project" value="UniProtKB-ARBA"/>
</dbReference>
<dbReference type="OrthoDB" id="288590at2759"/>
<dbReference type="EMBL" id="ML995816">
    <property type="protein sequence ID" value="KAF2772236.1"/>
    <property type="molecule type" value="Genomic_DNA"/>
</dbReference>
<organism evidence="4 5">
    <name type="scientific">Teratosphaeria nubilosa</name>
    <dbReference type="NCBI Taxonomy" id="161662"/>
    <lineage>
        <taxon>Eukaryota</taxon>
        <taxon>Fungi</taxon>
        <taxon>Dikarya</taxon>
        <taxon>Ascomycota</taxon>
        <taxon>Pezizomycotina</taxon>
        <taxon>Dothideomycetes</taxon>
        <taxon>Dothideomycetidae</taxon>
        <taxon>Mycosphaerellales</taxon>
        <taxon>Teratosphaeriaceae</taxon>
        <taxon>Teratosphaeria</taxon>
    </lineage>
</organism>
<keyword evidence="2" id="KW-0479">Metal-binding</keyword>
<dbReference type="PRINTS" id="PR00682">
    <property type="entry name" value="IPNSYNTHASE"/>
</dbReference>